<dbReference type="Proteomes" id="UP000591941">
    <property type="component" value="Unassembled WGS sequence"/>
</dbReference>
<evidence type="ECO:0000313" key="4">
    <source>
        <dbReference type="Proteomes" id="UP000591941"/>
    </source>
</evidence>
<comment type="caution">
    <text evidence="3">The sequence shown here is derived from an EMBL/GenBank/DDBJ whole genome shotgun (WGS) entry which is preliminary data.</text>
</comment>
<evidence type="ECO:0000313" key="3">
    <source>
        <dbReference type="EMBL" id="MBB6477545.1"/>
    </source>
</evidence>
<protein>
    <submittedName>
        <fullName evidence="3">Formiminotetrahydrofolate cyclodeaminase</fullName>
    </submittedName>
</protein>
<accession>A0A841R0V6</accession>
<dbReference type="GeneID" id="93485848"/>
<feature type="domain" description="Cyclodeaminase/cyclohydrolase" evidence="2">
    <location>
        <begin position="8"/>
        <end position="179"/>
    </location>
</feature>
<dbReference type="GO" id="GO:0003824">
    <property type="term" value="F:catalytic activity"/>
    <property type="evidence" value="ECO:0007669"/>
    <property type="project" value="InterPro"/>
</dbReference>
<proteinExistence type="predicted"/>
<dbReference type="InterPro" id="IPR007044">
    <property type="entry name" value="Cyclodeamin/CycHdrlase"/>
</dbReference>
<feature type="coiled-coil region" evidence="1">
    <location>
        <begin position="53"/>
        <end position="80"/>
    </location>
</feature>
<dbReference type="Gene3D" id="1.20.120.680">
    <property type="entry name" value="Formiminotetrahydrofolate cyclodeaminase monomer, up-and-down helical bundle"/>
    <property type="match status" value="1"/>
</dbReference>
<name>A0A841R0V6_9FIRM</name>
<dbReference type="OrthoDB" id="7959174at2"/>
<dbReference type="InterPro" id="IPR036178">
    <property type="entry name" value="Formintransfe-cycloase-like_sf"/>
</dbReference>
<reference evidence="3 4" key="1">
    <citation type="submission" date="2020-08" db="EMBL/GenBank/DDBJ databases">
        <title>Genomic Encyclopedia of Type Strains, Phase IV (KMG-IV): sequencing the most valuable type-strain genomes for metagenomic binning, comparative biology and taxonomic classification.</title>
        <authorList>
            <person name="Goeker M."/>
        </authorList>
    </citation>
    <scope>NUCLEOTIDE SEQUENCE [LARGE SCALE GENOMIC DNA]</scope>
    <source>
        <strain evidence="3 4">DSM 21255</strain>
    </source>
</reference>
<evidence type="ECO:0000259" key="2">
    <source>
        <dbReference type="Pfam" id="PF04961"/>
    </source>
</evidence>
<sequence length="201" mass="21387">MNQPTQMTLAEFTAALASAAPTPGGGGASALVGVQAVALAQMVAELTLKNERYADAHEAMQAVREEAEGLRAEILSYIQKDADAFGALVAAWRLPKDDPSRAERNAAATRAAAEVPLALAEACARIFPLAAQVLEKGVASARSDGKLAVLFAAAAIRGALYNVRINIKNMPENEYTKLLITRQKKLETQAEQAERELLGRM</sequence>
<dbReference type="AlphaFoldDB" id="A0A841R0V6"/>
<dbReference type="RefSeq" id="WP_159823044.1">
    <property type="nucleotide sequence ID" value="NZ_CABWNB010000003.1"/>
</dbReference>
<gene>
    <name evidence="3" type="ORF">HNR45_000575</name>
</gene>
<evidence type="ECO:0000256" key="1">
    <source>
        <dbReference type="SAM" id="Coils"/>
    </source>
</evidence>
<dbReference type="Pfam" id="PF04961">
    <property type="entry name" value="FTCD_C"/>
    <property type="match status" value="1"/>
</dbReference>
<dbReference type="EMBL" id="JACHHI010000002">
    <property type="protein sequence ID" value="MBB6477545.1"/>
    <property type="molecule type" value="Genomic_DNA"/>
</dbReference>
<dbReference type="SUPFAM" id="SSF101262">
    <property type="entry name" value="Methenyltetrahydrofolate cyclohydrolase-like"/>
    <property type="match status" value="1"/>
</dbReference>
<keyword evidence="1" id="KW-0175">Coiled coil</keyword>
<organism evidence="3 4">
    <name type="scientific">Negativicoccus succinicivorans</name>
    <dbReference type="NCBI Taxonomy" id="620903"/>
    <lineage>
        <taxon>Bacteria</taxon>
        <taxon>Bacillati</taxon>
        <taxon>Bacillota</taxon>
        <taxon>Negativicutes</taxon>
        <taxon>Veillonellales</taxon>
        <taxon>Veillonellaceae</taxon>
        <taxon>Negativicoccus</taxon>
    </lineage>
</organism>
<keyword evidence="4" id="KW-1185">Reference proteome</keyword>